<accession>H0HL03</accession>
<dbReference type="Gene3D" id="3.40.630.30">
    <property type="match status" value="1"/>
</dbReference>
<dbReference type="PATRIC" id="fig|1107882.3.peg.805"/>
<dbReference type="EMBL" id="AHAM01000029">
    <property type="protein sequence ID" value="EHK58586.1"/>
    <property type="molecule type" value="Genomic_DNA"/>
</dbReference>
<evidence type="ECO:0000313" key="3">
    <source>
        <dbReference type="Proteomes" id="UP000003250"/>
    </source>
</evidence>
<feature type="domain" description="N-acetyltransferase" evidence="1">
    <location>
        <begin position="6"/>
        <end position="147"/>
    </location>
</feature>
<dbReference type="SUPFAM" id="SSF55729">
    <property type="entry name" value="Acyl-CoA N-acyltransferases (Nat)"/>
    <property type="match status" value="1"/>
</dbReference>
<dbReference type="CDD" id="cd04301">
    <property type="entry name" value="NAT_SF"/>
    <property type="match status" value="1"/>
</dbReference>
<name>H0HL03_9HYPH</name>
<dbReference type="PROSITE" id="PS51186">
    <property type="entry name" value="GNAT"/>
    <property type="match status" value="1"/>
</dbReference>
<evidence type="ECO:0000259" key="1">
    <source>
        <dbReference type="PROSITE" id="PS51186"/>
    </source>
</evidence>
<gene>
    <name evidence="2" type="ORF">MAXJ12_04067</name>
</gene>
<dbReference type="AlphaFoldDB" id="H0HL03"/>
<dbReference type="RefSeq" id="WP_008834465.1">
    <property type="nucleotide sequence ID" value="NZ_AHAM01000029.1"/>
</dbReference>
<dbReference type="InterPro" id="IPR050276">
    <property type="entry name" value="MshD_Acetyltransferase"/>
</dbReference>
<protein>
    <recommendedName>
        <fullName evidence="1">N-acetyltransferase domain-containing protein</fullName>
    </recommendedName>
</protein>
<reference evidence="2 3" key="1">
    <citation type="journal article" date="2012" name="J. Bacteriol.">
        <title>Draft Genome Sequence of Mesorhizobium alhagi CCNWXJ12-2T, a Novel Salt-Resistant Species Isolated from the Desert of Northwestern China.</title>
        <authorList>
            <person name="Zhou M."/>
            <person name="Chen W."/>
            <person name="Chen H."/>
            <person name="Wei G."/>
        </authorList>
    </citation>
    <scope>NUCLEOTIDE SEQUENCE [LARGE SCALE GENOMIC DNA]</scope>
    <source>
        <strain evidence="2 3">CCNWXJ12-2</strain>
    </source>
</reference>
<proteinExistence type="predicted"/>
<dbReference type="InterPro" id="IPR000182">
    <property type="entry name" value="GNAT_dom"/>
</dbReference>
<evidence type="ECO:0000313" key="2">
    <source>
        <dbReference type="EMBL" id="EHK58586.1"/>
    </source>
</evidence>
<keyword evidence="3" id="KW-1185">Reference proteome</keyword>
<organism evidence="2 3">
    <name type="scientific">Mesorhizobium alhagi CCNWXJ12-2</name>
    <dbReference type="NCBI Taxonomy" id="1107882"/>
    <lineage>
        <taxon>Bacteria</taxon>
        <taxon>Pseudomonadati</taxon>
        <taxon>Pseudomonadota</taxon>
        <taxon>Alphaproteobacteria</taxon>
        <taxon>Hyphomicrobiales</taxon>
        <taxon>Phyllobacteriaceae</taxon>
        <taxon>Allomesorhizobium</taxon>
    </lineage>
</organism>
<dbReference type="Pfam" id="PF13508">
    <property type="entry name" value="Acetyltransf_7"/>
    <property type="match status" value="1"/>
</dbReference>
<dbReference type="PANTHER" id="PTHR43617">
    <property type="entry name" value="L-AMINO ACID N-ACETYLTRANSFERASE"/>
    <property type="match status" value="1"/>
</dbReference>
<dbReference type="InterPro" id="IPR016181">
    <property type="entry name" value="Acyl_CoA_acyltransferase"/>
</dbReference>
<sequence>MPSADVALRPAAGSDARDIARIMRAALGSFAWMPTVHTPDEDLAFISGIVLPLQRVTVAEAAKSIVGFIAVHGEWVEQLYIDPAWTGRGIGSRLLEQATAGMTEVKLHCFQANSGARRFYERHGFTAAKFGDGSGNEERLPDIQYLRRR</sequence>
<dbReference type="GO" id="GO:0016747">
    <property type="term" value="F:acyltransferase activity, transferring groups other than amino-acyl groups"/>
    <property type="evidence" value="ECO:0007669"/>
    <property type="project" value="InterPro"/>
</dbReference>
<dbReference type="Proteomes" id="UP000003250">
    <property type="component" value="Unassembled WGS sequence"/>
</dbReference>